<feature type="transmembrane region" description="Helical" evidence="7">
    <location>
        <begin position="450"/>
        <end position="470"/>
    </location>
</feature>
<keyword evidence="4 7" id="KW-1133">Transmembrane helix</keyword>
<dbReference type="InterPro" id="IPR003838">
    <property type="entry name" value="ABC3_permease_C"/>
</dbReference>
<dbReference type="GO" id="GO:0022857">
    <property type="term" value="F:transmembrane transporter activity"/>
    <property type="evidence" value="ECO:0007669"/>
    <property type="project" value="TreeGrafter"/>
</dbReference>
<feature type="transmembrane region" description="Helical" evidence="7">
    <location>
        <begin position="788"/>
        <end position="808"/>
    </location>
</feature>
<comment type="subcellular location">
    <subcellularLocation>
        <location evidence="1">Cell membrane</location>
        <topology evidence="1">Multi-pass membrane protein</topology>
    </subcellularLocation>
</comment>
<proteinExistence type="inferred from homology"/>
<feature type="transmembrane region" description="Helical" evidence="7">
    <location>
        <begin position="317"/>
        <end position="339"/>
    </location>
</feature>
<evidence type="ECO:0000313" key="9">
    <source>
        <dbReference type="EMBL" id="BBI93306.1"/>
    </source>
</evidence>
<dbReference type="InterPro" id="IPR050250">
    <property type="entry name" value="Macrolide_Exporter_MacB"/>
</dbReference>
<dbReference type="GO" id="GO:0005886">
    <property type="term" value="C:plasma membrane"/>
    <property type="evidence" value="ECO:0007669"/>
    <property type="project" value="UniProtKB-SubCell"/>
</dbReference>
<keyword evidence="5 7" id="KW-0472">Membrane</keyword>
<reference evidence="9" key="1">
    <citation type="submission" date="2019-03" db="EMBL/GenBank/DDBJ databases">
        <title>Molecular characterization of the VanD-type vancomycin-resistant Enterococcus faecium clinical isolates from a patient after vancomycin therapy.</title>
        <authorList>
            <person name="Hashimoto Y."/>
            <person name="Hisatsune J."/>
            <person name="Nomura T."/>
            <person name="Hirakawa H."/>
            <person name="Kojima N."/>
            <person name="Ono Y."/>
            <person name="Hasegawa Y."/>
            <person name="Tanimoto K."/>
            <person name="Sugai M."/>
            <person name="Tomita H."/>
        </authorList>
    </citation>
    <scope>NUCLEOTIDE SEQUENCE</scope>
    <source>
        <strain evidence="9">AA620</strain>
    </source>
</reference>
<organism evidence="9">
    <name type="scientific">Enterococcus faecium</name>
    <name type="common">Streptococcus faecium</name>
    <dbReference type="NCBI Taxonomy" id="1352"/>
    <lineage>
        <taxon>Bacteria</taxon>
        <taxon>Bacillati</taxon>
        <taxon>Bacillota</taxon>
        <taxon>Bacilli</taxon>
        <taxon>Lactobacillales</taxon>
        <taxon>Enterococcaceae</taxon>
        <taxon>Enterococcus</taxon>
    </lineage>
</organism>
<name>A0A679C4S6_ENTFC</name>
<dbReference type="Pfam" id="PF02687">
    <property type="entry name" value="FtsX"/>
    <property type="match status" value="2"/>
</dbReference>
<keyword evidence="3 7" id="KW-0812">Transmembrane</keyword>
<evidence type="ECO:0000256" key="1">
    <source>
        <dbReference type="ARBA" id="ARBA00004651"/>
    </source>
</evidence>
<dbReference type="PANTHER" id="PTHR30572">
    <property type="entry name" value="MEMBRANE COMPONENT OF TRANSPORTER-RELATED"/>
    <property type="match status" value="1"/>
</dbReference>
<keyword evidence="2" id="KW-1003">Cell membrane</keyword>
<evidence type="ECO:0000256" key="3">
    <source>
        <dbReference type="ARBA" id="ARBA00022692"/>
    </source>
</evidence>
<evidence type="ECO:0000256" key="7">
    <source>
        <dbReference type="SAM" id="Phobius"/>
    </source>
</evidence>
<sequence length="826" mass="89973">MKSYLALTWKELKAQKITAILILAAVIMSTIMTTVVGQSIGILQSMRIEQAASLNGNRYATFHQLHREQAQKLHEDERLYDVGDTIFVGSTPLGSSSLSLYLREYYDNALSMYPAIGNVKEGSLPEKTNEIALSEDTIQYLGLDAAVGDTVSLDLRVSVMDGSLPEFEYSGRFILTGILENSYIGYTSGTVEGIAGNGTAEELLPEEYLLYSTDFKSYDKQDFQSIVYDLAAELNVKEQYIQYNWVLLDAIGISYDEAADSDTGAGFSFMAAACVLVGILILFAAGLVIYNILKISITKRIKEYGTLRAIGGERGQIYRLVSLQLLILCGIGIPIGLLLGTLSAKGVLIAATGILNPDIFMVSSSSELNSAISTASTVKLPMLLASVAVTLLFALLAAFPAARYASRVSPTVAMSGRSVKIKRHGKRNRKICNFESYYARLNLKRGRGRTVVTILSLVMSITVFVALQSFTGLLDASSSVQDMYFGDYAVTNETSSIPAKAVDTLKTNDAVESISTTRLSVFIPGAGDELPFETDLSVQSHETFQLANVDDELLQIIAPNLSVQDKQALNDGTGCLVKNPIPFSYGDAPMEHTELAVGDTVQLEGRTLRVIGLIDTPITINNEGFTNGIQLIVNEEIYCSLLENDCYSEIYLTLQDGADIDSFEILLDNWCGEYPGTHWLSYLESSNEMAESFAQIKMLCWVLIIFIGIIGVLNIINTVYSNIHTRVNEIGMQRAIGMNAASLYKTFLWEGAYYGIFASLIGAVLGYICCVFVSAAQTDTLQLISVPVLAITEATIVSILACLLATAIPLRKISNMSIVDSIETIE</sequence>
<dbReference type="PANTHER" id="PTHR30572:SF4">
    <property type="entry name" value="ABC TRANSPORTER PERMEASE YTRF"/>
    <property type="match status" value="1"/>
</dbReference>
<dbReference type="RefSeq" id="WP_223924128.1">
    <property type="nucleotide sequence ID" value="NZ_AP024831.1"/>
</dbReference>
<feature type="transmembrane region" description="Helical" evidence="7">
    <location>
        <begin position="752"/>
        <end position="776"/>
    </location>
</feature>
<feature type="transmembrane region" description="Helical" evidence="7">
    <location>
        <begin position="269"/>
        <end position="293"/>
    </location>
</feature>
<evidence type="ECO:0000259" key="8">
    <source>
        <dbReference type="Pfam" id="PF02687"/>
    </source>
</evidence>
<feature type="domain" description="ABC3 transporter permease C-terminal" evidence="8">
    <location>
        <begin position="276"/>
        <end position="410"/>
    </location>
</feature>
<comment type="similarity">
    <text evidence="6">Belongs to the ABC-4 integral membrane protein family.</text>
</comment>
<evidence type="ECO:0000256" key="2">
    <source>
        <dbReference type="ARBA" id="ARBA00022475"/>
    </source>
</evidence>
<evidence type="ECO:0000256" key="4">
    <source>
        <dbReference type="ARBA" id="ARBA00022989"/>
    </source>
</evidence>
<feature type="transmembrane region" description="Helical" evidence="7">
    <location>
        <begin position="380"/>
        <end position="399"/>
    </location>
</feature>
<protein>
    <submittedName>
        <fullName evidence="9">ABC transporter permease</fullName>
    </submittedName>
</protein>
<evidence type="ECO:0000256" key="5">
    <source>
        <dbReference type="ARBA" id="ARBA00023136"/>
    </source>
</evidence>
<evidence type="ECO:0000256" key="6">
    <source>
        <dbReference type="ARBA" id="ARBA00038076"/>
    </source>
</evidence>
<feature type="domain" description="ABC3 transporter permease C-terminal" evidence="8">
    <location>
        <begin position="702"/>
        <end position="818"/>
    </location>
</feature>
<dbReference type="AlphaFoldDB" id="A0A679C4S6"/>
<dbReference type="EMBL" id="LC467712">
    <property type="protein sequence ID" value="BBI93306.1"/>
    <property type="molecule type" value="Genomic_DNA"/>
</dbReference>
<accession>A0A679C4S6</accession>
<feature type="transmembrane region" description="Helical" evidence="7">
    <location>
        <begin position="696"/>
        <end position="716"/>
    </location>
</feature>